<dbReference type="OrthoDB" id="9766614at2"/>
<dbReference type="NCBIfam" id="NF009489">
    <property type="entry name" value="PRK12851.1"/>
    <property type="match status" value="1"/>
</dbReference>
<evidence type="ECO:0000256" key="3">
    <source>
        <dbReference type="ARBA" id="ARBA00022840"/>
    </source>
</evidence>
<dbReference type="PRINTS" id="PR00298">
    <property type="entry name" value="CHAPERONIN60"/>
</dbReference>
<evidence type="ECO:0000256" key="1">
    <source>
        <dbReference type="ARBA" id="ARBA00006607"/>
    </source>
</evidence>
<dbReference type="InterPro" id="IPR027410">
    <property type="entry name" value="TCP-1-like_intermed_sf"/>
</dbReference>
<keyword evidence="3 6" id="KW-0067">ATP-binding</keyword>
<dbReference type="FunFam" id="1.10.560.10:FF:000001">
    <property type="entry name" value="60 kDa chaperonin"/>
    <property type="match status" value="1"/>
</dbReference>
<dbReference type="Gene3D" id="1.10.560.10">
    <property type="entry name" value="GroEL-like equatorial domain"/>
    <property type="match status" value="1"/>
</dbReference>
<feature type="binding site" evidence="6">
    <location>
        <begin position="29"/>
        <end position="32"/>
    </location>
    <ligand>
        <name>ATP</name>
        <dbReference type="ChEBI" id="CHEBI:30616"/>
    </ligand>
</feature>
<dbReference type="Proteomes" id="UP000278983">
    <property type="component" value="Unassembled WGS sequence"/>
</dbReference>
<keyword evidence="5 6" id="KW-0413">Isomerase</keyword>
<comment type="caution">
    <text evidence="6">Lacks conserved residue(s) required for the propagation of feature annotation.</text>
</comment>
<evidence type="ECO:0000256" key="7">
    <source>
        <dbReference type="RuleBase" id="RU000418"/>
    </source>
</evidence>
<sequence length="543" mass="58006">MAKDIKFNMDARDLLKNGVDKLANAVKVTLGPKGRNVIIEKKFGAPQITKDGVTVAKEVELEDRFENTGAQLVKSVASKTGDDAGDGTTTATILAQSIINVGLKNVTAGANPMDLKRGIDKAVSAVVEYIKAHAEVVGDNYDKIEQVATVSANNDPEIGKLLADAMRKVSKDGVITIEESKSRDTHIGVVEGMQFDRGYLSGYFMTDADKMECVMDHPRILIYDKKISNLKDLMPVLQPAAENGMPLLIIAEDVDSEALTTLVVNRLRAGLKVCAVKAPGFGDRRKAMLEDIAVLTGGLVISEEKGLKLEQATLEMLGTCDKVVVSKDNTTIVNGAGEKEAIADRVAQIKNEIEKTTSSYDKEKLQERLAKLAGGVAVLYVGANSEVEMKEKKDRVDDALCATRAAIEEGVVAGGGTTYIRAIETVKALKGVNADEDTGIKIVERAIEEPLRQIVTNAGGEGAVVVQKVREGNGDFGYNARTDVYEDLHEAGVIDPAKVARVALENAASIAGMFLTTECLIVDKPEDKPVMPMGGAPGMGGMM</sequence>
<evidence type="ECO:0000256" key="4">
    <source>
        <dbReference type="ARBA" id="ARBA00023186"/>
    </source>
</evidence>
<dbReference type="NCBIfam" id="NF009487">
    <property type="entry name" value="PRK12849.1"/>
    <property type="match status" value="1"/>
</dbReference>
<evidence type="ECO:0000313" key="10">
    <source>
        <dbReference type="Proteomes" id="UP000278983"/>
    </source>
</evidence>
<dbReference type="SUPFAM" id="SSF54849">
    <property type="entry name" value="GroEL-intermediate domain like"/>
    <property type="match status" value="1"/>
</dbReference>
<feature type="binding site" evidence="6">
    <location>
        <position position="495"/>
    </location>
    <ligand>
        <name>ATP</name>
        <dbReference type="ChEBI" id="CHEBI:30616"/>
    </ligand>
</feature>
<dbReference type="Gene3D" id="3.50.7.10">
    <property type="entry name" value="GroEL"/>
    <property type="match status" value="1"/>
</dbReference>
<dbReference type="SUPFAM" id="SSF48592">
    <property type="entry name" value="GroEL equatorial domain-like"/>
    <property type="match status" value="1"/>
</dbReference>
<evidence type="ECO:0000256" key="5">
    <source>
        <dbReference type="ARBA" id="ARBA00023235"/>
    </source>
</evidence>
<dbReference type="InterPro" id="IPR001844">
    <property type="entry name" value="Cpn60/GroEL"/>
</dbReference>
<comment type="subunit">
    <text evidence="6 8">Forms a cylinder of 14 subunits composed of two heptameric rings stacked back-to-back. Interacts with the co-chaperonin GroES.</text>
</comment>
<dbReference type="GO" id="GO:0042026">
    <property type="term" value="P:protein refolding"/>
    <property type="evidence" value="ECO:0007669"/>
    <property type="project" value="UniProtKB-UniRule"/>
</dbReference>
<proteinExistence type="inferred from homology"/>
<dbReference type="NCBIfam" id="NF000592">
    <property type="entry name" value="PRK00013.1"/>
    <property type="match status" value="1"/>
</dbReference>
<keyword evidence="10" id="KW-1185">Reference proteome</keyword>
<evidence type="ECO:0000256" key="6">
    <source>
        <dbReference type="HAMAP-Rule" id="MF_00600"/>
    </source>
</evidence>
<dbReference type="CDD" id="cd03344">
    <property type="entry name" value="GroEL"/>
    <property type="match status" value="1"/>
</dbReference>
<comment type="subcellular location">
    <subcellularLocation>
        <location evidence="6">Cytoplasm</location>
    </subcellularLocation>
</comment>
<evidence type="ECO:0000256" key="2">
    <source>
        <dbReference type="ARBA" id="ARBA00022741"/>
    </source>
</evidence>
<dbReference type="GO" id="GO:0051082">
    <property type="term" value="F:unfolded protein binding"/>
    <property type="evidence" value="ECO:0007669"/>
    <property type="project" value="UniProtKB-UniRule"/>
</dbReference>
<dbReference type="PROSITE" id="PS00296">
    <property type="entry name" value="CHAPERONINS_CPN60"/>
    <property type="match status" value="1"/>
</dbReference>
<dbReference type="Gene3D" id="3.30.260.10">
    <property type="entry name" value="TCP-1-like chaperonin intermediate domain"/>
    <property type="match status" value="1"/>
</dbReference>
<reference evidence="9 10" key="1">
    <citation type="submission" date="2018-12" db="EMBL/GenBank/DDBJ databases">
        <title>Genome sequencing of Prevotella sp. KCOM 3155 (= JS262).</title>
        <authorList>
            <person name="Kook J.-K."/>
            <person name="Park S.-N."/>
            <person name="Lim Y.K."/>
        </authorList>
    </citation>
    <scope>NUCLEOTIDE SEQUENCE [LARGE SCALE GENOMIC DNA]</scope>
    <source>
        <strain evidence="9 10">KCOM 3155</strain>
    </source>
</reference>
<keyword evidence="6" id="KW-0963">Cytoplasm</keyword>
<dbReference type="GO" id="GO:0005737">
    <property type="term" value="C:cytoplasm"/>
    <property type="evidence" value="ECO:0007669"/>
    <property type="project" value="UniProtKB-SubCell"/>
</dbReference>
<dbReference type="NCBIfam" id="NF009488">
    <property type="entry name" value="PRK12850.1"/>
    <property type="match status" value="1"/>
</dbReference>
<dbReference type="GO" id="GO:0005524">
    <property type="term" value="F:ATP binding"/>
    <property type="evidence" value="ECO:0007669"/>
    <property type="project" value="UniProtKB-UniRule"/>
</dbReference>
<protein>
    <recommendedName>
        <fullName evidence="6">Chaperonin GroEL</fullName>
        <ecNumber evidence="6">5.6.1.7</ecNumber>
    </recommendedName>
    <alternativeName>
        <fullName evidence="6">60 kDa chaperonin</fullName>
    </alternativeName>
    <alternativeName>
        <fullName evidence="6">Chaperonin-60</fullName>
        <shortName evidence="6">Cpn60</shortName>
    </alternativeName>
</protein>
<dbReference type="InterPro" id="IPR018370">
    <property type="entry name" value="Chaperonin_Cpn60_CS"/>
</dbReference>
<dbReference type="Pfam" id="PF00118">
    <property type="entry name" value="Cpn60_TCP1"/>
    <property type="match status" value="1"/>
</dbReference>
<evidence type="ECO:0000256" key="8">
    <source>
        <dbReference type="RuleBase" id="RU000419"/>
    </source>
</evidence>
<feature type="binding site" evidence="6">
    <location>
        <position position="415"/>
    </location>
    <ligand>
        <name>ATP</name>
        <dbReference type="ChEBI" id="CHEBI:30616"/>
    </ligand>
</feature>
<dbReference type="EC" id="5.6.1.7" evidence="6"/>
<dbReference type="InterPro" id="IPR027413">
    <property type="entry name" value="GROEL-like_equatorial_sf"/>
</dbReference>
<organism evidence="9 10">
    <name type="scientific">Prevotella koreensis</name>
    <dbReference type="NCBI Taxonomy" id="2490854"/>
    <lineage>
        <taxon>Bacteria</taxon>
        <taxon>Pseudomonadati</taxon>
        <taxon>Bacteroidota</taxon>
        <taxon>Bacteroidia</taxon>
        <taxon>Bacteroidales</taxon>
        <taxon>Prevotellaceae</taxon>
        <taxon>Prevotella</taxon>
    </lineage>
</organism>
<dbReference type="RefSeq" id="WP_126677774.1">
    <property type="nucleotide sequence ID" value="NZ_CAUTUZ010000003.1"/>
</dbReference>
<dbReference type="PANTHER" id="PTHR45633">
    <property type="entry name" value="60 KDA HEAT SHOCK PROTEIN, MITOCHONDRIAL"/>
    <property type="match status" value="1"/>
</dbReference>
<feature type="binding site" evidence="6">
    <location>
        <position position="50"/>
    </location>
    <ligand>
        <name>ATP</name>
        <dbReference type="ChEBI" id="CHEBI:30616"/>
    </ligand>
</feature>
<accession>A0A3S0P7F7</accession>
<dbReference type="AlphaFoldDB" id="A0A3S0P7F7"/>
<evidence type="ECO:0000313" key="9">
    <source>
        <dbReference type="EMBL" id="RUL58678.1"/>
    </source>
</evidence>
<keyword evidence="4 6" id="KW-0143">Chaperone</keyword>
<comment type="function">
    <text evidence="6 8">Together with its co-chaperonin GroES, plays an essential role in assisting protein folding. The GroEL-GroES system forms a nano-cage that allows encapsulation of the non-native substrate proteins and provides a physical environment optimized to promote and accelerate protein folding.</text>
</comment>
<gene>
    <name evidence="6 9" type="primary">groL</name>
    <name evidence="6" type="synonym">groEL</name>
    <name evidence="9" type="ORF">EHV08_02080</name>
</gene>
<dbReference type="InterPro" id="IPR027409">
    <property type="entry name" value="GroEL-like_apical_dom_sf"/>
</dbReference>
<dbReference type="NCBIfam" id="TIGR02348">
    <property type="entry name" value="GroEL"/>
    <property type="match status" value="1"/>
</dbReference>
<dbReference type="FunFam" id="3.50.7.10:FF:000001">
    <property type="entry name" value="60 kDa chaperonin"/>
    <property type="match status" value="1"/>
</dbReference>
<feature type="binding site" evidence="6">
    <location>
        <begin position="86"/>
        <end position="90"/>
    </location>
    <ligand>
        <name>ATP</name>
        <dbReference type="ChEBI" id="CHEBI:30616"/>
    </ligand>
</feature>
<dbReference type="GO" id="GO:0016853">
    <property type="term" value="F:isomerase activity"/>
    <property type="evidence" value="ECO:0007669"/>
    <property type="project" value="UniProtKB-KW"/>
</dbReference>
<keyword evidence="2 6" id="KW-0547">Nucleotide-binding</keyword>
<dbReference type="InterPro" id="IPR002423">
    <property type="entry name" value="Cpn60/GroEL/TCP-1"/>
</dbReference>
<comment type="similarity">
    <text evidence="1 6 7">Belongs to the chaperonin (HSP60) family.</text>
</comment>
<dbReference type="SUPFAM" id="SSF52029">
    <property type="entry name" value="GroEL apical domain-like"/>
    <property type="match status" value="1"/>
</dbReference>
<dbReference type="GO" id="GO:0140662">
    <property type="term" value="F:ATP-dependent protein folding chaperone"/>
    <property type="evidence" value="ECO:0007669"/>
    <property type="project" value="InterPro"/>
</dbReference>
<dbReference type="EMBL" id="RYYU01000001">
    <property type="protein sequence ID" value="RUL58678.1"/>
    <property type="molecule type" value="Genomic_DNA"/>
</dbReference>
<name>A0A3S0P7F7_9BACT</name>
<comment type="caution">
    <text evidence="9">The sequence shown here is derived from an EMBL/GenBank/DDBJ whole genome shotgun (WGS) entry which is preliminary data.</text>
</comment>
<dbReference type="HAMAP" id="MF_00600">
    <property type="entry name" value="CH60"/>
    <property type="match status" value="1"/>
</dbReference>